<protein>
    <submittedName>
        <fullName evidence="1">Pappalysin-1 domain protein</fullName>
    </submittedName>
</protein>
<dbReference type="GO" id="GO:0008237">
    <property type="term" value="F:metallopeptidase activity"/>
    <property type="evidence" value="ECO:0007669"/>
    <property type="project" value="InterPro"/>
</dbReference>
<accession>A0A8I1DIP5</accession>
<organism evidence="1 2">
    <name type="scientific">Acinetobacter bereziniae</name>
    <name type="common">Acinetobacter genomosp. 10</name>
    <dbReference type="NCBI Taxonomy" id="106648"/>
    <lineage>
        <taxon>Bacteria</taxon>
        <taxon>Pseudomonadati</taxon>
        <taxon>Pseudomonadota</taxon>
        <taxon>Gammaproteobacteria</taxon>
        <taxon>Moraxellales</taxon>
        <taxon>Moraxellaceae</taxon>
        <taxon>Acinetobacter</taxon>
    </lineage>
</organism>
<dbReference type="RefSeq" id="WP_009584563.1">
    <property type="nucleotide sequence ID" value="NZ_BKMM01000029.1"/>
</dbReference>
<dbReference type="AlphaFoldDB" id="A0A8I1DIP5"/>
<evidence type="ECO:0000313" key="1">
    <source>
        <dbReference type="EMBL" id="UUN99276.1"/>
    </source>
</evidence>
<dbReference type="EMBL" id="CP092085">
    <property type="protein sequence ID" value="UUN99276.1"/>
    <property type="molecule type" value="Genomic_DNA"/>
</dbReference>
<dbReference type="Gene3D" id="3.40.390.10">
    <property type="entry name" value="Collagenase (Catalytic Domain)"/>
    <property type="match status" value="1"/>
</dbReference>
<proteinExistence type="predicted"/>
<reference evidence="1" key="1">
    <citation type="submission" date="2022-02" db="EMBL/GenBank/DDBJ databases">
        <title>Characterization of Tn125 harboring carbapenem-resistant Acinetobacter bereziniae clinical isolates.</title>
        <authorList>
            <person name="Wong N.-K."/>
            <person name="Pan Q."/>
        </authorList>
    </citation>
    <scope>NUCLEOTIDE SEQUENCE</scope>
    <source>
        <strain evidence="1">GD03393</strain>
    </source>
</reference>
<dbReference type="InterPro" id="IPR024079">
    <property type="entry name" value="MetalloPept_cat_dom_sf"/>
</dbReference>
<dbReference type="SUPFAM" id="SSF55486">
    <property type="entry name" value="Metalloproteases ('zincins'), catalytic domain"/>
    <property type="match status" value="1"/>
</dbReference>
<gene>
    <name evidence="1" type="ORF">I9054_007435</name>
</gene>
<dbReference type="Proteomes" id="UP000644140">
    <property type="component" value="Chromosome"/>
</dbReference>
<name>A0A8I1DIP5_ACIBZ</name>
<sequence length="559" mass="65433">MSKIESSPKLGTLSADCVRNFTVHFRRPYEIGRPSDRYHGEFGFDWVRDEYIYPLLNIEGKKDTVLIVPNYSSLYQVMYSNTDSTYHLKDNFSYFPSWLYFFASNYKGIYGSEEINKDGVCLDIEIHQQFTDKNDPGLIDEKEPLTDNGTILKFQASSKFITLSTFNNNQNAQTVFENENSIEYKPLCEPLSSFINTKREFKKLDAREDITTVNGETVKKIVETNRYSYKKNNAITIRCSGAVLKKNEYIKVIASRNGCPDKEVGVIYIGQNSAISVISMVEVDVKVKGEILEKPKNYEWELKNRYFNQSLMVFKVVKRELFDLDLLSKTDPEVRSFVKKWWEDEIKSKYGIKYLENITGENEIKENNLKRKKKFNLTEAIYTEFIRELKELYWRKMWVELRSPYSDLERRTFIFFTPIRMRAVPPENRNDNWGGISGSASFKAYPSLNYFKGELSSQDEFDNAIVFFKDGVEQGFLETYAHELGHALGLTHIFEYGELFESYQGYTDNLMDYDYTTSNAISKFKNRVNILSKYQIDNIRLNQRITGILWIWVGKEANY</sequence>
<evidence type="ECO:0000313" key="2">
    <source>
        <dbReference type="Proteomes" id="UP000644140"/>
    </source>
</evidence>